<organism evidence="3 4">
    <name type="scientific">Trema orientale</name>
    <name type="common">Charcoal tree</name>
    <name type="synonym">Celtis orientalis</name>
    <dbReference type="NCBI Taxonomy" id="63057"/>
    <lineage>
        <taxon>Eukaryota</taxon>
        <taxon>Viridiplantae</taxon>
        <taxon>Streptophyta</taxon>
        <taxon>Embryophyta</taxon>
        <taxon>Tracheophyta</taxon>
        <taxon>Spermatophyta</taxon>
        <taxon>Magnoliopsida</taxon>
        <taxon>eudicotyledons</taxon>
        <taxon>Gunneridae</taxon>
        <taxon>Pentapetalae</taxon>
        <taxon>rosids</taxon>
        <taxon>fabids</taxon>
        <taxon>Rosales</taxon>
        <taxon>Cannabaceae</taxon>
        <taxon>Trema</taxon>
    </lineage>
</organism>
<protein>
    <submittedName>
        <fullName evidence="3">Protein phosphatase</fullName>
    </submittedName>
</protein>
<accession>A0A2P5ER79</accession>
<sequence>MTERRGEDKCLILGSYGLWDAMSENTACNVATSCLRDDNSNGASGSDHVGRDRDPILLDDHDNEELFPVSKASVDAAALVCRLALGRGSSTDNISVMVVDFKRH</sequence>
<dbReference type="STRING" id="63057.A0A2P5ER79"/>
<dbReference type="InterPro" id="IPR001932">
    <property type="entry name" value="PPM-type_phosphatase-like_dom"/>
</dbReference>
<dbReference type="Pfam" id="PF00481">
    <property type="entry name" value="PP2C"/>
    <property type="match status" value="1"/>
</dbReference>
<proteinExistence type="predicted"/>
<name>A0A2P5ER79_TREOI</name>
<dbReference type="PROSITE" id="PS51746">
    <property type="entry name" value="PPM_2"/>
    <property type="match status" value="1"/>
</dbReference>
<comment type="caution">
    <text evidence="3">The sequence shown here is derived from an EMBL/GenBank/DDBJ whole genome shotgun (WGS) entry which is preliminary data.</text>
</comment>
<gene>
    <name evidence="3" type="ORF">TorRG33x02_160730</name>
</gene>
<dbReference type="InterPro" id="IPR036457">
    <property type="entry name" value="PPM-type-like_dom_sf"/>
</dbReference>
<evidence type="ECO:0000256" key="1">
    <source>
        <dbReference type="SAM" id="MobiDB-lite"/>
    </source>
</evidence>
<reference evidence="4" key="1">
    <citation type="submission" date="2016-06" db="EMBL/GenBank/DDBJ databases">
        <title>Parallel loss of symbiosis genes in relatives of nitrogen-fixing non-legume Parasponia.</title>
        <authorList>
            <person name="Van Velzen R."/>
            <person name="Holmer R."/>
            <person name="Bu F."/>
            <person name="Rutten L."/>
            <person name="Van Zeijl A."/>
            <person name="Liu W."/>
            <person name="Santuari L."/>
            <person name="Cao Q."/>
            <person name="Sharma T."/>
            <person name="Shen D."/>
            <person name="Roswanjaya Y."/>
            <person name="Wardhani T."/>
            <person name="Kalhor M.S."/>
            <person name="Jansen J."/>
            <person name="Van den Hoogen J."/>
            <person name="Gungor B."/>
            <person name="Hartog M."/>
            <person name="Hontelez J."/>
            <person name="Verver J."/>
            <person name="Yang W.-C."/>
            <person name="Schijlen E."/>
            <person name="Repin R."/>
            <person name="Schilthuizen M."/>
            <person name="Schranz E."/>
            <person name="Heidstra R."/>
            <person name="Miyata K."/>
            <person name="Fedorova E."/>
            <person name="Kohlen W."/>
            <person name="Bisseling T."/>
            <person name="Smit S."/>
            <person name="Geurts R."/>
        </authorList>
    </citation>
    <scope>NUCLEOTIDE SEQUENCE [LARGE SCALE GENOMIC DNA]</scope>
    <source>
        <strain evidence="4">cv. RG33-2</strain>
    </source>
</reference>
<dbReference type="Gene3D" id="3.60.40.10">
    <property type="entry name" value="PPM-type phosphatase domain"/>
    <property type="match status" value="1"/>
</dbReference>
<dbReference type="EMBL" id="JXTC01000109">
    <property type="protein sequence ID" value="PON88047.1"/>
    <property type="molecule type" value="Genomic_DNA"/>
</dbReference>
<dbReference type="Proteomes" id="UP000237000">
    <property type="component" value="Unassembled WGS sequence"/>
</dbReference>
<feature type="region of interest" description="Disordered" evidence="1">
    <location>
        <begin position="36"/>
        <end position="55"/>
    </location>
</feature>
<dbReference type="AlphaFoldDB" id="A0A2P5ER79"/>
<dbReference type="InParanoid" id="A0A2P5ER79"/>
<dbReference type="PANTHER" id="PTHR47992">
    <property type="entry name" value="PROTEIN PHOSPHATASE"/>
    <property type="match status" value="1"/>
</dbReference>
<dbReference type="InterPro" id="IPR015655">
    <property type="entry name" value="PP2C"/>
</dbReference>
<dbReference type="GO" id="GO:0004722">
    <property type="term" value="F:protein serine/threonine phosphatase activity"/>
    <property type="evidence" value="ECO:0007669"/>
    <property type="project" value="InterPro"/>
</dbReference>
<dbReference type="SUPFAM" id="SSF81606">
    <property type="entry name" value="PP2C-like"/>
    <property type="match status" value="1"/>
</dbReference>
<keyword evidence="4" id="KW-1185">Reference proteome</keyword>
<evidence type="ECO:0000259" key="2">
    <source>
        <dbReference type="PROSITE" id="PS51746"/>
    </source>
</evidence>
<feature type="domain" description="PPM-type phosphatase" evidence="2">
    <location>
        <begin position="1"/>
        <end position="101"/>
    </location>
</feature>
<evidence type="ECO:0000313" key="3">
    <source>
        <dbReference type="EMBL" id="PON88047.1"/>
    </source>
</evidence>
<dbReference type="OrthoDB" id="10264738at2759"/>
<evidence type="ECO:0000313" key="4">
    <source>
        <dbReference type="Proteomes" id="UP000237000"/>
    </source>
</evidence>